<name>A0ABN3H021_9ACTN</name>
<dbReference type="InterPro" id="IPR036118">
    <property type="entry name" value="UreE_N_sf"/>
</dbReference>
<comment type="similarity">
    <text evidence="5">Belongs to the UreE family.</text>
</comment>
<dbReference type="EMBL" id="BAAARB010000001">
    <property type="protein sequence ID" value="GAA2365379.1"/>
    <property type="molecule type" value="Genomic_DNA"/>
</dbReference>
<sequence>MKSPATGLNVVESILGNEHDDEWKARLADADCDYVFLDQWEAQKSRLWRTTANGDEVAVSLDRGVQLRDGDVLEYDEDAKTAIIARITLQDVMEVDLSQVAGRDENTVIQTCLELGHAIGNPHWPAVVKGVKVYVPLTVAQPVMNSVMRTHALEGVVHRFIPGAEVIPYIAPHEARRLFGGAAREGGGHTHTHPHGHAGDDH</sequence>
<comment type="subcellular location">
    <subcellularLocation>
        <location evidence="1 5">Cytoplasm</location>
    </subcellularLocation>
</comment>
<dbReference type="Pfam" id="PF02814">
    <property type="entry name" value="UreE_N"/>
    <property type="match status" value="1"/>
</dbReference>
<dbReference type="SMART" id="SM00988">
    <property type="entry name" value="UreE_N"/>
    <property type="match status" value="1"/>
</dbReference>
<dbReference type="Proteomes" id="UP001501170">
    <property type="component" value="Unassembled WGS sequence"/>
</dbReference>
<reference evidence="8 9" key="1">
    <citation type="journal article" date="2019" name="Int. J. Syst. Evol. Microbiol.">
        <title>The Global Catalogue of Microorganisms (GCM) 10K type strain sequencing project: providing services to taxonomists for standard genome sequencing and annotation.</title>
        <authorList>
            <consortium name="The Broad Institute Genomics Platform"/>
            <consortium name="The Broad Institute Genome Sequencing Center for Infectious Disease"/>
            <person name="Wu L."/>
            <person name="Ma J."/>
        </authorList>
    </citation>
    <scope>NUCLEOTIDE SEQUENCE [LARGE SCALE GENOMIC DNA]</scope>
    <source>
        <strain evidence="8 9">JCM 16227</strain>
    </source>
</reference>
<dbReference type="PIRSF" id="PIRSF036402">
    <property type="entry name" value="Ureas_acces_UreE"/>
    <property type="match status" value="1"/>
</dbReference>
<gene>
    <name evidence="5 8" type="primary">ureE</name>
    <name evidence="8" type="ORF">GCM10009855_00770</name>
</gene>
<evidence type="ECO:0000256" key="1">
    <source>
        <dbReference type="ARBA" id="ARBA00004496"/>
    </source>
</evidence>
<keyword evidence="3 5" id="KW-0533">Nickel</keyword>
<dbReference type="SUPFAM" id="SSF69287">
    <property type="entry name" value="Urease metallochaperone UreE, N-terminal domain"/>
    <property type="match status" value="1"/>
</dbReference>
<dbReference type="InterPro" id="IPR004029">
    <property type="entry name" value="UreE_N"/>
</dbReference>
<keyword evidence="4 5" id="KW-0143">Chaperone</keyword>
<dbReference type="Pfam" id="PF05194">
    <property type="entry name" value="UreE_C"/>
    <property type="match status" value="1"/>
</dbReference>
<protein>
    <recommendedName>
        <fullName evidence="5">Urease accessory protein UreE</fullName>
    </recommendedName>
</protein>
<evidence type="ECO:0000256" key="3">
    <source>
        <dbReference type="ARBA" id="ARBA00022596"/>
    </source>
</evidence>
<evidence type="ECO:0000313" key="8">
    <source>
        <dbReference type="EMBL" id="GAA2365379.1"/>
    </source>
</evidence>
<evidence type="ECO:0000259" key="7">
    <source>
        <dbReference type="SMART" id="SM00988"/>
    </source>
</evidence>
<keyword evidence="2 5" id="KW-0963">Cytoplasm</keyword>
<organism evidence="8 9">
    <name type="scientific">Gordonia cholesterolivorans</name>
    <dbReference type="NCBI Taxonomy" id="559625"/>
    <lineage>
        <taxon>Bacteria</taxon>
        <taxon>Bacillati</taxon>
        <taxon>Actinomycetota</taxon>
        <taxon>Actinomycetes</taxon>
        <taxon>Mycobacteriales</taxon>
        <taxon>Gordoniaceae</taxon>
        <taxon>Gordonia</taxon>
    </lineage>
</organism>
<dbReference type="Gene3D" id="2.60.260.20">
    <property type="entry name" value="Urease metallochaperone UreE, N-terminal domain"/>
    <property type="match status" value="1"/>
</dbReference>
<proteinExistence type="inferred from homology"/>
<evidence type="ECO:0000256" key="5">
    <source>
        <dbReference type="HAMAP-Rule" id="MF_00822"/>
    </source>
</evidence>
<dbReference type="InterPro" id="IPR007864">
    <property type="entry name" value="UreE_C_dom"/>
</dbReference>
<accession>A0ABN3H021</accession>
<evidence type="ECO:0000256" key="2">
    <source>
        <dbReference type="ARBA" id="ARBA00022490"/>
    </source>
</evidence>
<feature type="region of interest" description="Disordered" evidence="6">
    <location>
        <begin position="182"/>
        <end position="202"/>
    </location>
</feature>
<evidence type="ECO:0000256" key="6">
    <source>
        <dbReference type="SAM" id="MobiDB-lite"/>
    </source>
</evidence>
<feature type="domain" description="UreE urease accessory N-terminal" evidence="7">
    <location>
        <begin position="14"/>
        <end position="82"/>
    </location>
</feature>
<evidence type="ECO:0000313" key="9">
    <source>
        <dbReference type="Proteomes" id="UP001501170"/>
    </source>
</evidence>
<dbReference type="HAMAP" id="MF_00822">
    <property type="entry name" value="UreE"/>
    <property type="match status" value="1"/>
</dbReference>
<dbReference type="RefSeq" id="WP_006894747.1">
    <property type="nucleotide sequence ID" value="NZ_BAAARB010000001.1"/>
</dbReference>
<evidence type="ECO:0000256" key="4">
    <source>
        <dbReference type="ARBA" id="ARBA00023186"/>
    </source>
</evidence>
<comment type="function">
    <text evidence="5">Involved in urease metallocenter assembly. Binds nickel. Probably functions as a nickel donor during metallocenter assembly.</text>
</comment>
<dbReference type="InterPro" id="IPR012406">
    <property type="entry name" value="UreE"/>
</dbReference>
<comment type="caution">
    <text evidence="8">The sequence shown here is derived from an EMBL/GenBank/DDBJ whole genome shotgun (WGS) entry which is preliminary data.</text>
</comment>
<keyword evidence="9" id="KW-1185">Reference proteome</keyword>